<proteinExistence type="predicted"/>
<dbReference type="HOGENOM" id="CLU_3022710_0_0_10"/>
<evidence type="ECO:0000313" key="1">
    <source>
        <dbReference type="EMBL" id="EIY84067.1"/>
    </source>
</evidence>
<accession>I9A9R0</accession>
<dbReference type="EMBL" id="AGXE01000032">
    <property type="protein sequence ID" value="EIY84067.1"/>
    <property type="molecule type" value="Genomic_DNA"/>
</dbReference>
<gene>
    <name evidence="1" type="ORF">HMPREF1074_04498</name>
</gene>
<reference evidence="1 2" key="1">
    <citation type="submission" date="2012-02" db="EMBL/GenBank/DDBJ databases">
        <title>The Genome Sequence of Bacteroides xylanisolvens CL03T12C04.</title>
        <authorList>
            <consortium name="The Broad Institute Genome Sequencing Platform"/>
            <person name="Earl A."/>
            <person name="Ward D."/>
            <person name="Feldgarden M."/>
            <person name="Gevers D."/>
            <person name="Zitomersky N.L."/>
            <person name="Coyne M.J."/>
            <person name="Comstock L.E."/>
            <person name="Young S.K."/>
            <person name="Zeng Q."/>
            <person name="Gargeya S."/>
            <person name="Fitzgerald M."/>
            <person name="Haas B."/>
            <person name="Abouelleil A."/>
            <person name="Alvarado L."/>
            <person name="Arachchi H.M."/>
            <person name="Berlin A."/>
            <person name="Chapman S.B."/>
            <person name="Gearin G."/>
            <person name="Goldberg J."/>
            <person name="Griggs A."/>
            <person name="Gujja S."/>
            <person name="Hansen M."/>
            <person name="Heiman D."/>
            <person name="Howarth C."/>
            <person name="Larimer J."/>
            <person name="Lui A."/>
            <person name="MacDonald P.J.P."/>
            <person name="McCowen C."/>
            <person name="Montmayeur A."/>
            <person name="Murphy C."/>
            <person name="Neiman D."/>
            <person name="Pearson M."/>
            <person name="Priest M."/>
            <person name="Roberts A."/>
            <person name="Saif S."/>
            <person name="Shea T."/>
            <person name="Sisk P."/>
            <person name="Stolte C."/>
            <person name="Sykes S."/>
            <person name="Wortman J."/>
            <person name="Nusbaum C."/>
            <person name="Birren B."/>
        </authorList>
    </citation>
    <scope>NUCLEOTIDE SEQUENCE [LARGE SCALE GENOMIC DNA]</scope>
    <source>
        <strain evidence="1 2">CL03T12C04</strain>
    </source>
</reference>
<protein>
    <submittedName>
        <fullName evidence="1">Uncharacterized protein</fullName>
    </submittedName>
</protein>
<evidence type="ECO:0000313" key="2">
    <source>
        <dbReference type="Proteomes" id="UP000003566"/>
    </source>
</evidence>
<dbReference type="Proteomes" id="UP000003566">
    <property type="component" value="Unassembled WGS sequence"/>
</dbReference>
<sequence length="55" mass="6432">MERNSTDFLSNSPTILLHLHFVLNIFNHVIQNYDYKNNTHSLNVSQQHHNMLGAI</sequence>
<organism evidence="1 2">
    <name type="scientific">Bacteroides xylanisolvens CL03T12C04</name>
    <dbReference type="NCBI Taxonomy" id="997892"/>
    <lineage>
        <taxon>Bacteria</taxon>
        <taxon>Pseudomonadati</taxon>
        <taxon>Bacteroidota</taxon>
        <taxon>Bacteroidia</taxon>
        <taxon>Bacteroidales</taxon>
        <taxon>Bacteroidaceae</taxon>
        <taxon>Bacteroides</taxon>
    </lineage>
</organism>
<dbReference type="AlphaFoldDB" id="I9A9R0"/>
<comment type="caution">
    <text evidence="1">The sequence shown here is derived from an EMBL/GenBank/DDBJ whole genome shotgun (WGS) entry which is preliminary data.</text>
</comment>
<name>I9A9R0_9BACE</name>